<dbReference type="SUPFAM" id="SSF55961">
    <property type="entry name" value="Bet v1-like"/>
    <property type="match status" value="1"/>
</dbReference>
<feature type="domain" description="Activator of Hsp90 ATPase homologue 1/2-like C-terminal" evidence="2">
    <location>
        <begin position="13"/>
        <end position="138"/>
    </location>
</feature>
<organism evidence="4 5">
    <name type="scientific">Acinetobacter lwoffii</name>
    <dbReference type="NCBI Taxonomy" id="28090"/>
    <lineage>
        <taxon>Bacteria</taxon>
        <taxon>Pseudomonadati</taxon>
        <taxon>Pseudomonadota</taxon>
        <taxon>Gammaproteobacteria</taxon>
        <taxon>Moraxellales</taxon>
        <taxon>Moraxellaceae</taxon>
        <taxon>Acinetobacter</taxon>
    </lineage>
</organism>
<dbReference type="EMBL" id="CP054803">
    <property type="protein sequence ID" value="QKU20795.1"/>
    <property type="molecule type" value="Genomic_DNA"/>
</dbReference>
<dbReference type="EMBL" id="JAUUUS010000306">
    <property type="protein sequence ID" value="MDP1448755.1"/>
    <property type="molecule type" value="Genomic_DNA"/>
</dbReference>
<evidence type="ECO:0000259" key="2">
    <source>
        <dbReference type="Pfam" id="PF08327"/>
    </source>
</evidence>
<protein>
    <submittedName>
        <fullName evidence="4">SRPBCC domain-containing protein</fullName>
    </submittedName>
</protein>
<accession>A0A2K8UQ87</accession>
<dbReference type="AlphaFoldDB" id="A0A2K8UQ87"/>
<evidence type="ECO:0000313" key="3">
    <source>
        <dbReference type="EMBL" id="MDP1448755.1"/>
    </source>
</evidence>
<dbReference type="STRING" id="28090.GCA_002119785_01850"/>
<gene>
    <name evidence="4" type="ORF">FOB19_04755</name>
    <name evidence="3" type="ORF">Q8G51_13380</name>
</gene>
<dbReference type="InterPro" id="IPR013538">
    <property type="entry name" value="ASHA1/2-like_C"/>
</dbReference>
<dbReference type="Proteomes" id="UP000509126">
    <property type="component" value="Chromosome"/>
</dbReference>
<dbReference type="Gene3D" id="3.30.530.20">
    <property type="match status" value="1"/>
</dbReference>
<proteinExistence type="inferred from homology"/>
<evidence type="ECO:0000313" key="4">
    <source>
        <dbReference type="EMBL" id="QKU20795.1"/>
    </source>
</evidence>
<sequence>MSYTLKMHRVFSAPPERVYRAFVHPDALAKWLAPHGFIAKVEHAEVKPGGSYKTTFTNFSTGTQHHFHGIYHEVIPNQLLRYTDQFSTPELQGEIEVTIIFEKVSIGTGLHIIQVGYPDVVPPAVCHLSWQESLQLLSLLVNPQIADN</sequence>
<dbReference type="Proteomes" id="UP001242129">
    <property type="component" value="Unassembled WGS sequence"/>
</dbReference>
<evidence type="ECO:0000256" key="1">
    <source>
        <dbReference type="ARBA" id="ARBA00006817"/>
    </source>
</evidence>
<name>A0A2K8UQ87_ACILW</name>
<dbReference type="InterPro" id="IPR023393">
    <property type="entry name" value="START-like_dom_sf"/>
</dbReference>
<dbReference type="RefSeq" id="WP_004281736.1">
    <property type="nucleotide sequence ID" value="NZ_CAYTBE010000091.1"/>
</dbReference>
<reference evidence="3" key="2">
    <citation type="submission" date="2023-07" db="EMBL/GenBank/DDBJ databases">
        <title>Dynamics of blaOXA-23 gene transmission in Acinetobacter spp. from contaminated veterinary surfaces.</title>
        <authorList>
            <person name="Moreira Da Silva J."/>
            <person name="Menezes J."/>
            <person name="Fernandes L."/>
            <person name="Marques C."/>
            <person name="Amaral A."/>
            <person name="Timofte D."/>
            <person name="Pomba C."/>
        </authorList>
    </citation>
    <scope>NUCLEOTIDE SEQUENCE</scope>
    <source>
        <strain evidence="3">CMVB11Z4A1</strain>
    </source>
</reference>
<evidence type="ECO:0000313" key="5">
    <source>
        <dbReference type="Proteomes" id="UP000509126"/>
    </source>
</evidence>
<comment type="similarity">
    <text evidence="1">Belongs to the AHA1 family.</text>
</comment>
<dbReference type="Pfam" id="PF08327">
    <property type="entry name" value="AHSA1"/>
    <property type="match status" value="1"/>
</dbReference>
<reference evidence="4 5" key="1">
    <citation type="submission" date="2019-11" db="EMBL/GenBank/DDBJ databases">
        <title>FDA dAtabase for Regulatory Grade micrObial Sequences (FDA-ARGOS): Supporting development and validation of Infectious Disease Dx tests.</title>
        <authorList>
            <person name="Patel R."/>
            <person name="Rucinski S."/>
            <person name="Tallon L."/>
            <person name="Sadzewicz L."/>
            <person name="Vavikolanu K."/>
            <person name="Mehta A."/>
            <person name="Aluvathingal J."/>
            <person name="Nadendla S."/>
            <person name="Nandy P."/>
            <person name="Geyer C."/>
            <person name="Yan Y."/>
            <person name="Sichtig H."/>
        </authorList>
    </citation>
    <scope>NUCLEOTIDE SEQUENCE [LARGE SCALE GENOMIC DNA]</scope>
    <source>
        <strain evidence="4 5">FDAARGOS_557</strain>
    </source>
</reference>